<dbReference type="RefSeq" id="WP_007289409.1">
    <property type="nucleotide sequence ID" value="NZ_AAWL01000008.1"/>
</dbReference>
<dbReference type="eggNOG" id="COG2163">
    <property type="taxonomic scope" value="Bacteria"/>
</dbReference>
<dbReference type="OrthoDB" id="1683515at2"/>
<name>A1HQN4_9FIRM</name>
<dbReference type="InterPro" id="IPR008991">
    <property type="entry name" value="Translation_prot_SH3-like_sf"/>
</dbReference>
<keyword evidence="2" id="KW-0687">Ribonucleoprotein</keyword>
<reference evidence="3 4" key="2">
    <citation type="submission" date="2007-01" db="EMBL/GenBank/DDBJ databases">
        <title>Sequencing of the draft genome and assembly of Thermosinus carboxydivorans Nor1.</title>
        <authorList>
            <consortium name="US DOE Joint Genome Institute (JGI-PGF)"/>
            <person name="Copeland A."/>
            <person name="Lucas S."/>
            <person name="Lapidus A."/>
            <person name="Barry K."/>
            <person name="Glavina del Rio T."/>
            <person name="Dalin E."/>
            <person name="Tice H."/>
            <person name="Bruce D."/>
            <person name="Pitluck S."/>
            <person name="Richardson P."/>
        </authorList>
    </citation>
    <scope>NUCLEOTIDE SEQUENCE [LARGE SCALE GENOMIC DNA]</scope>
    <source>
        <strain evidence="3 4">Nor1</strain>
    </source>
</reference>
<keyword evidence="1" id="KW-0689">Ribosomal protein</keyword>
<gene>
    <name evidence="3" type="ORF">TcarDRAFT_1102</name>
</gene>
<evidence type="ECO:0000313" key="3">
    <source>
        <dbReference type="EMBL" id="EAX47680.1"/>
    </source>
</evidence>
<evidence type="ECO:0000256" key="1">
    <source>
        <dbReference type="ARBA" id="ARBA00022980"/>
    </source>
</evidence>
<comment type="caution">
    <text evidence="3">The sequence shown here is derived from an EMBL/GenBank/DDBJ whole genome shotgun (WGS) entry which is preliminary data.</text>
</comment>
<dbReference type="EMBL" id="AAWL01000008">
    <property type="protein sequence ID" value="EAX47680.1"/>
    <property type="molecule type" value="Genomic_DNA"/>
</dbReference>
<evidence type="ECO:0000256" key="2">
    <source>
        <dbReference type="ARBA" id="ARBA00023274"/>
    </source>
</evidence>
<keyword evidence="4" id="KW-1185">Reference proteome</keyword>
<reference evidence="3 4" key="1">
    <citation type="submission" date="2007-01" db="EMBL/GenBank/DDBJ databases">
        <title>Annotation of the draft genome assembly of Thermosinus carboxydivorans Nor1.</title>
        <authorList>
            <consortium name="US DOE Joint Genome Institute (JGI-ORNL)"/>
            <person name="Larimer F."/>
            <person name="Land M."/>
            <person name="Hauser L."/>
        </authorList>
    </citation>
    <scope>NUCLEOTIDE SEQUENCE [LARGE SCALE GENOMIC DNA]</scope>
    <source>
        <strain evidence="3 4">Nor1</strain>
    </source>
</reference>
<dbReference type="Proteomes" id="UP000005139">
    <property type="component" value="Unassembled WGS sequence"/>
</dbReference>
<dbReference type="InterPro" id="IPR041985">
    <property type="entry name" value="Ribosomal_eL14_KOW"/>
</dbReference>
<dbReference type="SUPFAM" id="SSF50104">
    <property type="entry name" value="Translation proteins SH3-like domain"/>
    <property type="match status" value="1"/>
</dbReference>
<evidence type="ECO:0000313" key="4">
    <source>
        <dbReference type="Proteomes" id="UP000005139"/>
    </source>
</evidence>
<proteinExistence type="predicted"/>
<dbReference type="CDD" id="cd06088">
    <property type="entry name" value="KOW_RPL14"/>
    <property type="match status" value="1"/>
</dbReference>
<dbReference type="GO" id="GO:0005840">
    <property type="term" value="C:ribosome"/>
    <property type="evidence" value="ECO:0007669"/>
    <property type="project" value="UniProtKB-KW"/>
</dbReference>
<organism evidence="3 4">
    <name type="scientific">Thermosinus carboxydivorans Nor1</name>
    <dbReference type="NCBI Taxonomy" id="401526"/>
    <lineage>
        <taxon>Bacteria</taxon>
        <taxon>Bacillati</taxon>
        <taxon>Bacillota</taxon>
        <taxon>Negativicutes</taxon>
        <taxon>Selenomonadales</taxon>
        <taxon>Sporomusaceae</taxon>
        <taxon>Thermosinus</taxon>
    </lineage>
</organism>
<sequence>MTAAGTILGQIVASTSGRDAGHVYVVVGIVPPNFLLLADGRGRRIANPKKKNVRHVKRVQPVVTHLADKFASGAKVTDEDLRQALATIGSPDKQ</sequence>
<dbReference type="GO" id="GO:1990904">
    <property type="term" value="C:ribonucleoprotein complex"/>
    <property type="evidence" value="ECO:0007669"/>
    <property type="project" value="UniProtKB-KW"/>
</dbReference>
<accession>A1HQN4</accession>
<protein>
    <recommendedName>
        <fullName evidence="5">LSU ribosomal protein L14E</fullName>
    </recommendedName>
</protein>
<dbReference type="AlphaFoldDB" id="A1HQN4"/>
<evidence type="ECO:0008006" key="5">
    <source>
        <dbReference type="Google" id="ProtNLM"/>
    </source>
</evidence>